<dbReference type="InterPro" id="IPR029058">
    <property type="entry name" value="AB_hydrolase_fold"/>
</dbReference>
<dbReference type="GO" id="GO:0016020">
    <property type="term" value="C:membrane"/>
    <property type="evidence" value="ECO:0007669"/>
    <property type="project" value="UniProtKB-SubCell"/>
</dbReference>
<evidence type="ECO:0000256" key="3">
    <source>
        <dbReference type="ARBA" id="ARBA00022487"/>
    </source>
</evidence>
<keyword evidence="7" id="KW-0067">ATP-binding</keyword>
<dbReference type="PROSITE" id="PS00122">
    <property type="entry name" value="CARBOXYLESTERASE_B_1"/>
    <property type="match status" value="1"/>
</dbReference>
<evidence type="ECO:0000313" key="16">
    <source>
        <dbReference type="EMBL" id="KAK4880296.1"/>
    </source>
</evidence>
<dbReference type="InterPro" id="IPR027417">
    <property type="entry name" value="P-loop_NTPase"/>
</dbReference>
<dbReference type="CDD" id="cd03230">
    <property type="entry name" value="ABC_DR_subfamily_A"/>
    <property type="match status" value="1"/>
</dbReference>
<keyword evidence="6" id="KW-0378">Hydrolase</keyword>
<dbReference type="PROSITE" id="PS00211">
    <property type="entry name" value="ABC_TRANSPORTER_1"/>
    <property type="match status" value="1"/>
</dbReference>
<evidence type="ECO:0000313" key="17">
    <source>
        <dbReference type="Proteomes" id="UP001353858"/>
    </source>
</evidence>
<dbReference type="SMART" id="SM00382">
    <property type="entry name" value="AAA"/>
    <property type="match status" value="1"/>
</dbReference>
<dbReference type="SUPFAM" id="SSF52540">
    <property type="entry name" value="P-loop containing nucleoside triphosphate hydrolases"/>
    <property type="match status" value="1"/>
</dbReference>
<dbReference type="EMBL" id="JARPUR010000003">
    <property type="protein sequence ID" value="KAK4880296.1"/>
    <property type="molecule type" value="Genomic_DNA"/>
</dbReference>
<evidence type="ECO:0000256" key="8">
    <source>
        <dbReference type="ARBA" id="ARBA00022989"/>
    </source>
</evidence>
<evidence type="ECO:0000256" key="9">
    <source>
        <dbReference type="ARBA" id="ARBA00023136"/>
    </source>
</evidence>
<feature type="transmembrane region" description="Helical" evidence="12">
    <location>
        <begin position="1225"/>
        <end position="1254"/>
    </location>
</feature>
<dbReference type="GO" id="GO:0005524">
    <property type="term" value="F:ATP binding"/>
    <property type="evidence" value="ECO:0007669"/>
    <property type="project" value="UniProtKB-KW"/>
</dbReference>
<dbReference type="Pfam" id="PF00135">
    <property type="entry name" value="COesterase"/>
    <property type="match status" value="1"/>
</dbReference>
<protein>
    <submittedName>
        <fullName evidence="16">Uncharacterized protein</fullName>
    </submittedName>
</protein>
<dbReference type="PROSITE" id="PS51012">
    <property type="entry name" value="ABC_TM2"/>
    <property type="match status" value="1"/>
</dbReference>
<keyword evidence="10" id="KW-1015">Disulfide bond</keyword>
<dbReference type="InterPro" id="IPR050309">
    <property type="entry name" value="Type-B_Carboxylest/Lipase"/>
</dbReference>
<dbReference type="SUPFAM" id="SSF53474">
    <property type="entry name" value="alpha/beta-Hydrolases"/>
    <property type="match status" value="1"/>
</dbReference>
<dbReference type="InterPro" id="IPR003439">
    <property type="entry name" value="ABC_transporter-like_ATP-bd"/>
</dbReference>
<feature type="transmembrane region" description="Helical" evidence="12">
    <location>
        <begin position="1181"/>
        <end position="1204"/>
    </location>
</feature>
<proteinExistence type="inferred from homology"/>
<feature type="domain" description="ABC transmembrane type-2" evidence="15">
    <location>
        <begin position="1132"/>
        <end position="1375"/>
    </location>
</feature>
<evidence type="ECO:0000256" key="1">
    <source>
        <dbReference type="ARBA" id="ARBA00004141"/>
    </source>
</evidence>
<dbReference type="Proteomes" id="UP001353858">
    <property type="component" value="Unassembled WGS sequence"/>
</dbReference>
<evidence type="ECO:0000256" key="12">
    <source>
        <dbReference type="SAM" id="Phobius"/>
    </source>
</evidence>
<dbReference type="Pfam" id="PF12698">
    <property type="entry name" value="ABC2_membrane_3"/>
    <property type="match status" value="1"/>
</dbReference>
<dbReference type="InterPro" id="IPR019826">
    <property type="entry name" value="Carboxylesterase_B_AS"/>
</dbReference>
<dbReference type="Pfam" id="PF00005">
    <property type="entry name" value="ABC_tran"/>
    <property type="match status" value="1"/>
</dbReference>
<dbReference type="PANTHER" id="PTHR11559">
    <property type="entry name" value="CARBOXYLESTERASE"/>
    <property type="match status" value="1"/>
</dbReference>
<dbReference type="PROSITE" id="PS50893">
    <property type="entry name" value="ABC_TRANSPORTER_2"/>
    <property type="match status" value="1"/>
</dbReference>
<dbReference type="InterPro" id="IPR047817">
    <property type="entry name" value="ABC2_TM_bact-type"/>
</dbReference>
<dbReference type="GO" id="GO:0016887">
    <property type="term" value="F:ATP hydrolysis activity"/>
    <property type="evidence" value="ECO:0007669"/>
    <property type="project" value="InterPro"/>
</dbReference>
<dbReference type="InterPro" id="IPR019819">
    <property type="entry name" value="Carboxylesterase_B_CS"/>
</dbReference>
<keyword evidence="9 12" id="KW-0472">Membrane</keyword>
<keyword evidence="5" id="KW-0547">Nucleotide-binding</keyword>
<evidence type="ECO:0000256" key="11">
    <source>
        <dbReference type="ARBA" id="ARBA00023180"/>
    </source>
</evidence>
<accession>A0AAN7PFE8</accession>
<organism evidence="16 17">
    <name type="scientific">Aquatica leii</name>
    <dbReference type="NCBI Taxonomy" id="1421715"/>
    <lineage>
        <taxon>Eukaryota</taxon>
        <taxon>Metazoa</taxon>
        <taxon>Ecdysozoa</taxon>
        <taxon>Arthropoda</taxon>
        <taxon>Hexapoda</taxon>
        <taxon>Insecta</taxon>
        <taxon>Pterygota</taxon>
        <taxon>Neoptera</taxon>
        <taxon>Endopterygota</taxon>
        <taxon>Coleoptera</taxon>
        <taxon>Polyphaga</taxon>
        <taxon>Elateriformia</taxon>
        <taxon>Elateroidea</taxon>
        <taxon>Lampyridae</taxon>
        <taxon>Luciolinae</taxon>
        <taxon>Aquatica</taxon>
    </lineage>
</organism>
<evidence type="ECO:0000256" key="6">
    <source>
        <dbReference type="ARBA" id="ARBA00022801"/>
    </source>
</evidence>
<keyword evidence="11" id="KW-0325">Glycoprotein</keyword>
<dbReference type="PROSITE" id="PS00941">
    <property type="entry name" value="CARBOXYLESTERASE_B_2"/>
    <property type="match status" value="1"/>
</dbReference>
<comment type="caution">
    <text evidence="16">The sequence shown here is derived from an EMBL/GenBank/DDBJ whole genome shotgun (WGS) entry which is preliminary data.</text>
</comment>
<dbReference type="InterPro" id="IPR002018">
    <property type="entry name" value="CarbesteraseB"/>
</dbReference>
<dbReference type="InterPro" id="IPR003593">
    <property type="entry name" value="AAA+_ATPase"/>
</dbReference>
<keyword evidence="8 12" id="KW-1133">Transmembrane helix</keyword>
<evidence type="ECO:0000259" key="15">
    <source>
        <dbReference type="PROSITE" id="PS51012"/>
    </source>
</evidence>
<keyword evidence="17" id="KW-1185">Reference proteome</keyword>
<reference evidence="17" key="1">
    <citation type="submission" date="2023-01" db="EMBL/GenBank/DDBJ databases">
        <title>Key to firefly adult light organ development and bioluminescence: homeobox transcription factors regulate luciferase expression and transportation to peroxisome.</title>
        <authorList>
            <person name="Fu X."/>
        </authorList>
    </citation>
    <scope>NUCLEOTIDE SEQUENCE [LARGE SCALE GENOMIC DNA]</scope>
</reference>
<evidence type="ECO:0000256" key="7">
    <source>
        <dbReference type="ARBA" id="ARBA00022840"/>
    </source>
</evidence>
<evidence type="ECO:0000256" key="13">
    <source>
        <dbReference type="SAM" id="SignalP"/>
    </source>
</evidence>
<dbReference type="Gene3D" id="3.40.50.1820">
    <property type="entry name" value="alpha/beta hydrolase"/>
    <property type="match status" value="1"/>
</dbReference>
<evidence type="ECO:0000256" key="2">
    <source>
        <dbReference type="ARBA" id="ARBA00005964"/>
    </source>
</evidence>
<keyword evidence="3" id="KW-0719">Serine esterase</keyword>
<evidence type="ECO:0000256" key="10">
    <source>
        <dbReference type="ARBA" id="ARBA00023157"/>
    </source>
</evidence>
<dbReference type="Gene3D" id="3.40.50.300">
    <property type="entry name" value="P-loop containing nucleotide triphosphate hydrolases"/>
    <property type="match status" value="1"/>
</dbReference>
<feature type="domain" description="ABC transporter" evidence="14">
    <location>
        <begin position="723"/>
        <end position="950"/>
    </location>
</feature>
<feature type="chain" id="PRO_5042959590" evidence="13">
    <location>
        <begin position="21"/>
        <end position="1377"/>
    </location>
</feature>
<comment type="subcellular location">
    <subcellularLocation>
        <location evidence="1">Membrane</location>
        <topology evidence="1">Multi-pass membrane protein</topology>
    </subcellularLocation>
</comment>
<evidence type="ECO:0000259" key="14">
    <source>
        <dbReference type="PROSITE" id="PS50893"/>
    </source>
</evidence>
<feature type="transmembrane region" description="Helical" evidence="12">
    <location>
        <begin position="1350"/>
        <end position="1372"/>
    </location>
</feature>
<feature type="signal peptide" evidence="13">
    <location>
        <begin position="1"/>
        <end position="20"/>
    </location>
</feature>
<dbReference type="InterPro" id="IPR013525">
    <property type="entry name" value="ABC2_TM"/>
</dbReference>
<name>A0AAN7PFE8_9COLE</name>
<feature type="transmembrane region" description="Helical" evidence="12">
    <location>
        <begin position="1260"/>
        <end position="1280"/>
    </location>
</feature>
<dbReference type="GO" id="GO:0140359">
    <property type="term" value="F:ABC-type transporter activity"/>
    <property type="evidence" value="ECO:0007669"/>
    <property type="project" value="InterPro"/>
</dbReference>
<evidence type="ECO:0000256" key="4">
    <source>
        <dbReference type="ARBA" id="ARBA00022692"/>
    </source>
</evidence>
<sequence length="1377" mass="155191">MKLFQYLVLLLLALINLNKAVVIRIKDGKIRGSILQTRKSRNYYSFKGIPFAKPPVGSLRFKDPEPPIPWGNNTLATIEDAPKCIQKNFFNSIDPRIEGKEDCLYLNVYTPKLSKKCNKKLPVMVYIFFGAFIAGSGRSDYAGPEYLLDEDVILVTINYRLGVLGFLSLGNDDAAGNWGMKDQVFALKWIQENIAAFRGDKTRVTLFGSSSGGGSSHLHMFSRFSKGLFHRAISQSGSGLSFWARPLNNVQIRNAKMQASFVGCNPNATSKDIVECLRSIPVDILVESSKKFKLILAEPALTFAFVIEKQTLLNPTPFLEDDPYNLLESGKFNAVPWICGVTEIEGLVKAAYILRNESYKTTFLKNFEVNLPIILALGITVSSGDMPAVYQKIIDFYLQGDTQLSNSNSLRGFADIIGDRFFSYGAYQSALFQATKTKVPVWVYRYNYMSEFTSADYFSFNENPVNGTTGVCHTDDLIPLLYSPAIFHRPLTSFSDLMMSYNMVQMWTSFATFGNPSLNNRFVKYDWKPLVGLYGKTRVNSSDLQYLYMQGPNLNSQNPLKFEMRNDFFVKRMKFWDNLGIMEYPVEDSKSPIPWGNNILDITKDAPNCIQKNFFTSLDPKIEGKEDCLYLYPVNGTTGVCHTDNLITLVYSPAIFHQPLSYNMVQMWTSFATFGQTMFGDLTETSNQGLNATLHLMKDRFFGHRNPNSDIELQNCLNQENAVLITNAFKNYGAVGVLHGLNMKVPKGTIYALLGASGCGKTTLLGCITGRKSFCSGCASVLGHKPSSPNLRRRIGYMPQETGLHGDFTIRETLQYFGRVMGMDSKTVKERTVYLIDLLMLPNTTQAIKELSGGQQRRVSLAVAFLHEPELLILDEPTVGVDPVLRELIWAHFLDITKIGNVTIIITTHYIEETAQADVIGLMRGGYLMAESSPEALLKQTKARSLEEAFLNLSIDQNLNGLRSEVNNWRDSASSEFPSLKIDHIYALAWKHALWLRKNFTTLIIVTMLPVFLVSLFCLTIGHDPINLKVAVVNYETRNKHCNDTLSCESPEISCHYLHYLNQRGLVLLPYESEQSAVQSVQKGETYASIVIKKNYSRAMHARAHHWQNLKITDLEQSSIDVVRDVSTKHIALYIQVYLYQSFEKFFYEYIDSCGINKREMTLPLQWEIVYGKMNPNFTDFSIPGILLSLAFIVGVILTAWAMFIERNEASLDRNLVMGVNKIELLVSHIVVEFVMMVVQMILTMACTFILFGMTIKGSLLLTAILLSLTGLCGICFGLLTSCITNSQTGITLISVGTYFSVTLTSGLIWPIEAMHPWLQQFAVFFPLTKATESLRNILHRDWGFLNQDVYVGFLTVSAWSLIFLLISIVFIKFQRD</sequence>
<keyword evidence="4 12" id="KW-0812">Transmembrane</keyword>
<dbReference type="InterPro" id="IPR017871">
    <property type="entry name" value="ABC_transporter-like_CS"/>
</dbReference>
<dbReference type="GO" id="GO:0052689">
    <property type="term" value="F:carboxylic ester hydrolase activity"/>
    <property type="evidence" value="ECO:0007669"/>
    <property type="project" value="UniProtKB-KW"/>
</dbReference>
<gene>
    <name evidence="16" type="ORF">RN001_008442</name>
</gene>
<comment type="similarity">
    <text evidence="2">Belongs to the type-B carboxylesterase/lipase family.</text>
</comment>
<evidence type="ECO:0000256" key="5">
    <source>
        <dbReference type="ARBA" id="ARBA00022741"/>
    </source>
</evidence>
<feature type="transmembrane region" description="Helical" evidence="12">
    <location>
        <begin position="1292"/>
        <end position="1312"/>
    </location>
</feature>
<keyword evidence="13" id="KW-0732">Signal</keyword>